<comment type="caution">
    <text evidence="1">The sequence shown here is derived from an EMBL/GenBank/DDBJ whole genome shotgun (WGS) entry which is preliminary data.</text>
</comment>
<reference evidence="2" key="1">
    <citation type="submission" date="2016-04" db="EMBL/GenBank/DDBJ databases">
        <authorList>
            <person name="Quiroz-Castaneda R.E."/>
            <person name="Martinez-Ocampo F."/>
        </authorList>
    </citation>
    <scope>NUCLEOTIDE SEQUENCE [LARGE SCALE GENOMIC DNA]</scope>
    <source>
        <strain evidence="2">INIFAP01</strain>
    </source>
</reference>
<organism evidence="1 2">
    <name type="scientific">Candidatus Mycoplasma haematobovis</name>
    <dbReference type="NCBI Taxonomy" id="432608"/>
    <lineage>
        <taxon>Bacteria</taxon>
        <taxon>Bacillati</taxon>
        <taxon>Mycoplasmatota</taxon>
        <taxon>Mollicutes</taxon>
        <taxon>Mycoplasmataceae</taxon>
        <taxon>Mycoplasma</taxon>
    </lineage>
</organism>
<dbReference type="RefSeq" id="WP_187150682.1">
    <property type="nucleotide sequence ID" value="NZ_LWUJ01000014.1"/>
</dbReference>
<name>A0A1A9QDR2_9MOLU</name>
<gene>
    <name evidence="1" type="ORF">A6V39_05220</name>
</gene>
<proteinExistence type="predicted"/>
<dbReference type="EMBL" id="LWUJ01000014">
    <property type="protein sequence ID" value="OAL09829.1"/>
    <property type="molecule type" value="Genomic_DNA"/>
</dbReference>
<sequence length="204" mass="22596">MATALVKGVVAVGTLATASGVGTAIYFNTGTTIGDKLAEKKLTLISDINDYKYHLFEHKDSKELKKALNKQTIDHTDNISDLKRWCNESVKGWASSDKDESIFKKVKEWCVVPTIRTLGDKLGSNLHGPNEWQGKYTSFSAQNGGSNDFMNALKDEFKGFDFTQNASQGGEKLKAWCEAVMKLNTYDVTTHKSEANARTWCLKG</sequence>
<dbReference type="Proteomes" id="UP000077623">
    <property type="component" value="Unassembled WGS sequence"/>
</dbReference>
<accession>A0A1A9QDR2</accession>
<dbReference type="STRING" id="432608.A6V39_05220"/>
<keyword evidence="2" id="KW-1185">Reference proteome</keyword>
<evidence type="ECO:0000313" key="1">
    <source>
        <dbReference type="EMBL" id="OAL09829.1"/>
    </source>
</evidence>
<protein>
    <submittedName>
        <fullName evidence="1">Uncharacterized protein</fullName>
    </submittedName>
</protein>
<evidence type="ECO:0000313" key="2">
    <source>
        <dbReference type="Proteomes" id="UP000077623"/>
    </source>
</evidence>
<dbReference type="AlphaFoldDB" id="A0A1A9QDR2"/>